<dbReference type="InterPro" id="IPR001650">
    <property type="entry name" value="Helicase_C-like"/>
</dbReference>
<dbReference type="CDD" id="cd17917">
    <property type="entry name" value="DEXHc_RHA-like"/>
    <property type="match status" value="1"/>
</dbReference>
<dbReference type="PROSITE" id="PS51194">
    <property type="entry name" value="HELICASE_CTER"/>
    <property type="match status" value="1"/>
</dbReference>
<dbReference type="GO" id="GO:0005524">
    <property type="term" value="F:ATP binding"/>
    <property type="evidence" value="ECO:0007669"/>
    <property type="project" value="UniProtKB-KW"/>
</dbReference>
<dbReference type="PANTHER" id="PTHR18934">
    <property type="entry name" value="ATP-DEPENDENT RNA HELICASE"/>
    <property type="match status" value="1"/>
</dbReference>
<proteinExistence type="predicted"/>
<dbReference type="GO" id="GO:0003723">
    <property type="term" value="F:RNA binding"/>
    <property type="evidence" value="ECO:0007669"/>
    <property type="project" value="TreeGrafter"/>
</dbReference>
<sequence length="444" mass="48398">MSIAMVLPATQHAKRILEQIDNNRVTIIVGATGCGKSTQLPQMLHAHLKKRVLCVQPRRMAVVAVATRVAEELNERLGEAVVGYHIGGAKQAELEKTEILFVTAGMFLEMLKQGPTSLHPYGAVIIDEVHERSCENDCALACLVKLALHCKELRSLKVVLMSATAQVRRYSEYVQPLCDHGSGRAGQYAIGDGATVYNTTRRYLKDAIAEAGYAESAPPVDCFELGRSKGRAALEPLCELMARLAIQLVARTIADDEHGGTILIFAPTYAMIERVHNMLERGFPTASLPEGVPLYVLHSSVDIEDSMAALRGEDGASARIVIASAVAESSITIKQVTHVIDSCRACEVRWEAATGEASAHIVWVSQAQAKQRAGRTGRTNDGTVWMLVLKEWYHSFAEFEQAALCLTLLRKECLLLTCAQPKQLNDARTLLASTLDPPDVDTVS</sequence>
<feature type="non-terminal residue" evidence="7">
    <location>
        <position position="444"/>
    </location>
</feature>
<dbReference type="SMART" id="SM00490">
    <property type="entry name" value="HELICc"/>
    <property type="match status" value="1"/>
</dbReference>
<keyword evidence="8" id="KW-1185">Reference proteome</keyword>
<evidence type="ECO:0000313" key="8">
    <source>
        <dbReference type="Proteomes" id="UP000037460"/>
    </source>
</evidence>
<dbReference type="GO" id="GO:0016787">
    <property type="term" value="F:hydrolase activity"/>
    <property type="evidence" value="ECO:0007669"/>
    <property type="project" value="UniProtKB-KW"/>
</dbReference>
<evidence type="ECO:0000256" key="4">
    <source>
        <dbReference type="ARBA" id="ARBA00022840"/>
    </source>
</evidence>
<gene>
    <name evidence="7" type="ORF">Ctob_009843</name>
</gene>
<dbReference type="PANTHER" id="PTHR18934:SF221">
    <property type="entry name" value="ATP-DEPENDENT RNA HELICASE DHX34-RELATED"/>
    <property type="match status" value="1"/>
</dbReference>
<dbReference type="Gene3D" id="3.40.50.300">
    <property type="entry name" value="P-loop containing nucleotide triphosphate hydrolases"/>
    <property type="match status" value="2"/>
</dbReference>
<evidence type="ECO:0000256" key="2">
    <source>
        <dbReference type="ARBA" id="ARBA00022801"/>
    </source>
</evidence>
<dbReference type="PROSITE" id="PS51192">
    <property type="entry name" value="HELICASE_ATP_BIND_1"/>
    <property type="match status" value="1"/>
</dbReference>
<keyword evidence="4" id="KW-0067">ATP-binding</keyword>
<dbReference type="OrthoDB" id="66977at2759"/>
<dbReference type="Proteomes" id="UP000037460">
    <property type="component" value="Unassembled WGS sequence"/>
</dbReference>
<evidence type="ECO:0000259" key="6">
    <source>
        <dbReference type="PROSITE" id="PS51194"/>
    </source>
</evidence>
<evidence type="ECO:0000313" key="7">
    <source>
        <dbReference type="EMBL" id="KOO26185.1"/>
    </source>
</evidence>
<evidence type="ECO:0000256" key="3">
    <source>
        <dbReference type="ARBA" id="ARBA00022806"/>
    </source>
</evidence>
<organism evidence="7 8">
    <name type="scientific">Chrysochromulina tobinii</name>
    <dbReference type="NCBI Taxonomy" id="1460289"/>
    <lineage>
        <taxon>Eukaryota</taxon>
        <taxon>Haptista</taxon>
        <taxon>Haptophyta</taxon>
        <taxon>Prymnesiophyceae</taxon>
        <taxon>Prymnesiales</taxon>
        <taxon>Chrysochromulinaceae</taxon>
        <taxon>Chrysochromulina</taxon>
    </lineage>
</organism>
<dbReference type="CDD" id="cd18791">
    <property type="entry name" value="SF2_C_RHA"/>
    <property type="match status" value="1"/>
</dbReference>
<feature type="domain" description="Helicase C-terminal" evidence="6">
    <location>
        <begin position="247"/>
        <end position="415"/>
    </location>
</feature>
<name>A0A0M0JI79_9EUKA</name>
<dbReference type="Pfam" id="PF00271">
    <property type="entry name" value="Helicase_C"/>
    <property type="match status" value="1"/>
</dbReference>
<protein>
    <submittedName>
        <fullName evidence="7">Zinc finger ccch domain-containing protein 31</fullName>
    </submittedName>
</protein>
<reference evidence="8" key="1">
    <citation type="journal article" date="2015" name="PLoS Genet.">
        <title>Genome Sequence and Transcriptome Analyses of Chrysochromulina tobin: Metabolic Tools for Enhanced Algal Fitness in the Prominent Order Prymnesiales (Haptophyceae).</title>
        <authorList>
            <person name="Hovde B.T."/>
            <person name="Deodato C.R."/>
            <person name="Hunsperger H.M."/>
            <person name="Ryken S.A."/>
            <person name="Yost W."/>
            <person name="Jha R.K."/>
            <person name="Patterson J."/>
            <person name="Monnat R.J. Jr."/>
            <person name="Barlow S.B."/>
            <person name="Starkenburg S.R."/>
            <person name="Cattolico R.A."/>
        </authorList>
    </citation>
    <scope>NUCLEOTIDE SEQUENCE</scope>
    <source>
        <strain evidence="8">CCMP291</strain>
    </source>
</reference>
<evidence type="ECO:0000256" key="1">
    <source>
        <dbReference type="ARBA" id="ARBA00022741"/>
    </source>
</evidence>
<comment type="caution">
    <text evidence="7">The sequence shown here is derived from an EMBL/GenBank/DDBJ whole genome shotgun (WGS) entry which is preliminary data.</text>
</comment>
<dbReference type="InterPro" id="IPR014001">
    <property type="entry name" value="Helicase_ATP-bd"/>
</dbReference>
<dbReference type="SUPFAM" id="SSF52540">
    <property type="entry name" value="P-loop containing nucleoside triphosphate hydrolases"/>
    <property type="match status" value="1"/>
</dbReference>
<keyword evidence="3" id="KW-0347">Helicase</keyword>
<keyword evidence="2" id="KW-0378">Hydrolase</keyword>
<dbReference type="PROSITE" id="PS00690">
    <property type="entry name" value="DEAH_ATP_HELICASE"/>
    <property type="match status" value="1"/>
</dbReference>
<keyword evidence="1" id="KW-0547">Nucleotide-binding</keyword>
<dbReference type="GO" id="GO:0004386">
    <property type="term" value="F:helicase activity"/>
    <property type="evidence" value="ECO:0007669"/>
    <property type="project" value="UniProtKB-KW"/>
</dbReference>
<dbReference type="EMBL" id="JWZX01002883">
    <property type="protein sequence ID" value="KOO26185.1"/>
    <property type="molecule type" value="Genomic_DNA"/>
</dbReference>
<feature type="domain" description="Helicase ATP-binding" evidence="5">
    <location>
        <begin position="17"/>
        <end position="183"/>
    </location>
</feature>
<accession>A0A0M0JI79</accession>
<dbReference type="AlphaFoldDB" id="A0A0M0JI79"/>
<dbReference type="SMART" id="SM00487">
    <property type="entry name" value="DEXDc"/>
    <property type="match status" value="1"/>
</dbReference>
<dbReference type="InterPro" id="IPR027417">
    <property type="entry name" value="P-loop_NTPase"/>
</dbReference>
<evidence type="ECO:0000259" key="5">
    <source>
        <dbReference type="PROSITE" id="PS51192"/>
    </source>
</evidence>
<dbReference type="Pfam" id="PF00270">
    <property type="entry name" value="DEAD"/>
    <property type="match status" value="1"/>
</dbReference>
<dbReference type="InterPro" id="IPR011545">
    <property type="entry name" value="DEAD/DEAH_box_helicase_dom"/>
</dbReference>
<dbReference type="InterPro" id="IPR002464">
    <property type="entry name" value="DNA/RNA_helicase_DEAH_CS"/>
</dbReference>